<feature type="compositionally biased region" description="Polar residues" evidence="1">
    <location>
        <begin position="200"/>
        <end position="210"/>
    </location>
</feature>
<feature type="compositionally biased region" description="Low complexity" evidence="1">
    <location>
        <begin position="46"/>
        <end position="60"/>
    </location>
</feature>
<sequence>MLQSCPVAQRPTLHWLYLKDSFPERYAHFCAPAPSKTSATQYPMSTNTQTTMTPRTETPTKQMTPSDDHMSTFPSMASLALPESVELPPSPQYEAPELPSSPSPASSPRVEGGSQADRAEYFSLTTPPRTRPLSPSGRVRPLSTGGSTILPPMQRAHSSPGVDSSGRYITPYATSRRPSSPLNSGRRRSPLRSAMEETYPNHSSLSSWSGLNIEPNIPENAELELAGDVEAPQPSPVASYSNTFPRSRRRIPLHQSASAPSLHARAVSPSLSGRVSPSPSFTSQKYAYEPYPSYSYSSASSMPSTPTSFRSRSPSISSLETIEDTPDAEEAALLQDEEAKLKGEEGDMIETRRKNSMESRANNLRSNKERKRWSVCGAERRADFSLEPIEE</sequence>
<feature type="compositionally biased region" description="Polar residues" evidence="1">
    <location>
        <begin position="36"/>
        <end position="45"/>
    </location>
</feature>
<protein>
    <recommendedName>
        <fullName evidence="4">Basic proline-rich protein</fullName>
    </recommendedName>
</protein>
<reference evidence="2" key="1">
    <citation type="submission" date="2023-01" db="EMBL/GenBank/DDBJ databases">
        <title>Exophiala dermititidis isolated from Cystic Fibrosis Patient.</title>
        <authorList>
            <person name="Kurbessoian T."/>
            <person name="Crocker A."/>
            <person name="Murante D."/>
            <person name="Hogan D.A."/>
            <person name="Stajich J.E."/>
        </authorList>
    </citation>
    <scope>NUCLEOTIDE SEQUENCE</scope>
    <source>
        <strain evidence="2">Ex8</strain>
    </source>
</reference>
<proteinExistence type="predicted"/>
<feature type="region of interest" description="Disordered" evidence="1">
    <location>
        <begin position="36"/>
        <end position="74"/>
    </location>
</feature>
<feature type="compositionally biased region" description="Low complexity" evidence="1">
    <location>
        <begin position="94"/>
        <end position="108"/>
    </location>
</feature>
<comment type="caution">
    <text evidence="2">The sequence shown here is derived from an EMBL/GenBank/DDBJ whole genome shotgun (WGS) entry which is preliminary data.</text>
</comment>
<evidence type="ECO:0008006" key="4">
    <source>
        <dbReference type="Google" id="ProtNLM"/>
    </source>
</evidence>
<dbReference type="AlphaFoldDB" id="A0AAN6IX93"/>
<accession>A0AAN6IX93</accession>
<feature type="compositionally biased region" description="Basic and acidic residues" evidence="1">
    <location>
        <begin position="337"/>
        <end position="357"/>
    </location>
</feature>
<dbReference type="Proteomes" id="UP001161757">
    <property type="component" value="Unassembled WGS sequence"/>
</dbReference>
<feature type="region of interest" description="Disordered" evidence="1">
    <location>
        <begin position="86"/>
        <end position="372"/>
    </location>
</feature>
<feature type="compositionally biased region" description="Acidic residues" evidence="1">
    <location>
        <begin position="321"/>
        <end position="330"/>
    </location>
</feature>
<feature type="compositionally biased region" description="Low complexity" evidence="1">
    <location>
        <begin position="123"/>
        <end position="136"/>
    </location>
</feature>
<evidence type="ECO:0000256" key="1">
    <source>
        <dbReference type="SAM" id="MobiDB-lite"/>
    </source>
</evidence>
<name>A0AAN6IX93_EXODE</name>
<feature type="compositionally biased region" description="Polar residues" evidence="1">
    <location>
        <begin position="269"/>
        <end position="285"/>
    </location>
</feature>
<dbReference type="EMBL" id="JAJGCB010000003">
    <property type="protein sequence ID" value="KAJ8993493.1"/>
    <property type="molecule type" value="Genomic_DNA"/>
</dbReference>
<feature type="compositionally biased region" description="Polar residues" evidence="1">
    <location>
        <begin position="236"/>
        <end position="245"/>
    </location>
</feature>
<evidence type="ECO:0000313" key="2">
    <source>
        <dbReference type="EMBL" id="KAJ8993493.1"/>
    </source>
</evidence>
<gene>
    <name evidence="2" type="ORF">HRR80_002004</name>
</gene>
<organism evidence="2 3">
    <name type="scientific">Exophiala dermatitidis</name>
    <name type="common">Black yeast-like fungus</name>
    <name type="synonym">Wangiella dermatitidis</name>
    <dbReference type="NCBI Taxonomy" id="5970"/>
    <lineage>
        <taxon>Eukaryota</taxon>
        <taxon>Fungi</taxon>
        <taxon>Dikarya</taxon>
        <taxon>Ascomycota</taxon>
        <taxon>Pezizomycotina</taxon>
        <taxon>Eurotiomycetes</taxon>
        <taxon>Chaetothyriomycetidae</taxon>
        <taxon>Chaetothyriales</taxon>
        <taxon>Herpotrichiellaceae</taxon>
        <taxon>Exophiala</taxon>
    </lineage>
</organism>
<feature type="compositionally biased region" description="Polar residues" evidence="1">
    <location>
        <begin position="172"/>
        <end position="183"/>
    </location>
</feature>
<evidence type="ECO:0000313" key="3">
    <source>
        <dbReference type="Proteomes" id="UP001161757"/>
    </source>
</evidence>
<feature type="compositionally biased region" description="Low complexity" evidence="1">
    <location>
        <begin position="286"/>
        <end position="318"/>
    </location>
</feature>